<evidence type="ECO:0000313" key="7">
    <source>
        <dbReference type="EMBL" id="GAA1511734.1"/>
    </source>
</evidence>
<dbReference type="PROSITE" id="PS50850">
    <property type="entry name" value="MFS"/>
    <property type="match status" value="1"/>
</dbReference>
<comment type="caution">
    <text evidence="7">The sequence shown here is derived from an EMBL/GenBank/DDBJ whole genome shotgun (WGS) entry which is preliminary data.</text>
</comment>
<dbReference type="PANTHER" id="PTHR11662:SF450">
    <property type="entry name" value="BLR1003 PROTEIN"/>
    <property type="match status" value="1"/>
</dbReference>
<dbReference type="InterPro" id="IPR020846">
    <property type="entry name" value="MFS_dom"/>
</dbReference>
<evidence type="ECO:0000256" key="1">
    <source>
        <dbReference type="ARBA" id="ARBA00004651"/>
    </source>
</evidence>
<feature type="transmembrane region" description="Helical" evidence="5">
    <location>
        <begin position="275"/>
        <end position="298"/>
    </location>
</feature>
<feature type="transmembrane region" description="Helical" evidence="5">
    <location>
        <begin position="338"/>
        <end position="361"/>
    </location>
</feature>
<feature type="domain" description="Major facilitator superfamily (MFS) profile" evidence="6">
    <location>
        <begin position="1"/>
        <end position="397"/>
    </location>
</feature>
<dbReference type="Pfam" id="PF07690">
    <property type="entry name" value="MFS_1"/>
    <property type="match status" value="1"/>
</dbReference>
<evidence type="ECO:0000256" key="5">
    <source>
        <dbReference type="SAM" id="Phobius"/>
    </source>
</evidence>
<feature type="transmembrane region" description="Helical" evidence="5">
    <location>
        <begin position="63"/>
        <end position="85"/>
    </location>
</feature>
<protein>
    <submittedName>
        <fullName evidence="7">MFS transporter</fullName>
    </submittedName>
</protein>
<feature type="transmembrane region" description="Helical" evidence="5">
    <location>
        <begin position="150"/>
        <end position="170"/>
    </location>
</feature>
<evidence type="ECO:0000256" key="2">
    <source>
        <dbReference type="ARBA" id="ARBA00022692"/>
    </source>
</evidence>
<dbReference type="EMBL" id="BAAALX010000008">
    <property type="protein sequence ID" value="GAA1511734.1"/>
    <property type="molecule type" value="Genomic_DNA"/>
</dbReference>
<dbReference type="InterPro" id="IPR036259">
    <property type="entry name" value="MFS_trans_sf"/>
</dbReference>
<proteinExistence type="predicted"/>
<feature type="transmembrane region" description="Helical" evidence="5">
    <location>
        <begin position="30"/>
        <end position="51"/>
    </location>
</feature>
<evidence type="ECO:0000256" key="4">
    <source>
        <dbReference type="ARBA" id="ARBA00023136"/>
    </source>
</evidence>
<evidence type="ECO:0000313" key="8">
    <source>
        <dbReference type="Proteomes" id="UP001500177"/>
    </source>
</evidence>
<keyword evidence="8" id="KW-1185">Reference proteome</keyword>
<dbReference type="InterPro" id="IPR050382">
    <property type="entry name" value="MFS_Na/Anion_cotransporter"/>
</dbReference>
<feature type="transmembrane region" description="Helical" evidence="5">
    <location>
        <begin position="373"/>
        <end position="393"/>
    </location>
</feature>
<feature type="transmembrane region" description="Helical" evidence="5">
    <location>
        <begin position="304"/>
        <end position="326"/>
    </location>
</feature>
<dbReference type="PANTHER" id="PTHR11662">
    <property type="entry name" value="SOLUTE CARRIER FAMILY 17"/>
    <property type="match status" value="1"/>
</dbReference>
<dbReference type="InterPro" id="IPR011701">
    <property type="entry name" value="MFS"/>
</dbReference>
<feature type="transmembrane region" description="Helical" evidence="5">
    <location>
        <begin position="123"/>
        <end position="144"/>
    </location>
</feature>
<accession>A0ABN2A5V3</accession>
<evidence type="ECO:0000256" key="3">
    <source>
        <dbReference type="ARBA" id="ARBA00022989"/>
    </source>
</evidence>
<dbReference type="Proteomes" id="UP001500177">
    <property type="component" value="Unassembled WGS sequence"/>
</dbReference>
<gene>
    <name evidence="7" type="ORF">GCM10009690_13470</name>
</gene>
<comment type="subcellular location">
    <subcellularLocation>
        <location evidence="1">Cell membrane</location>
        <topology evidence="1">Multi-pass membrane protein</topology>
    </subcellularLocation>
</comment>
<evidence type="ECO:0000259" key="6">
    <source>
        <dbReference type="PROSITE" id="PS50850"/>
    </source>
</evidence>
<name>A0ABN2A5V3_9MICO</name>
<dbReference type="Gene3D" id="1.20.1250.20">
    <property type="entry name" value="MFS general substrate transporter like domains"/>
    <property type="match status" value="2"/>
</dbReference>
<reference evidence="7 8" key="1">
    <citation type="journal article" date="2019" name="Int. J. Syst. Evol. Microbiol.">
        <title>The Global Catalogue of Microorganisms (GCM) 10K type strain sequencing project: providing services to taxonomists for standard genome sequencing and annotation.</title>
        <authorList>
            <consortium name="The Broad Institute Genomics Platform"/>
            <consortium name="The Broad Institute Genome Sequencing Center for Infectious Disease"/>
            <person name="Wu L."/>
            <person name="Ma J."/>
        </authorList>
    </citation>
    <scope>NUCLEOTIDE SEQUENCE [LARGE SCALE GENOMIC DNA]</scope>
    <source>
        <strain evidence="7 8">JCM 13318</strain>
    </source>
</reference>
<feature type="transmembrane region" description="Helical" evidence="5">
    <location>
        <begin position="205"/>
        <end position="225"/>
    </location>
</feature>
<dbReference type="RefSeq" id="WP_173156865.1">
    <property type="nucleotide sequence ID" value="NZ_BAAALX010000008.1"/>
</dbReference>
<keyword evidence="4 5" id="KW-0472">Membrane</keyword>
<feature type="transmembrane region" description="Helical" evidence="5">
    <location>
        <begin position="91"/>
        <end position="111"/>
    </location>
</feature>
<feature type="transmembrane region" description="Helical" evidence="5">
    <location>
        <begin position="245"/>
        <end position="263"/>
    </location>
</feature>
<keyword evidence="2 5" id="KW-0812">Transmembrane</keyword>
<organism evidence="7 8">
    <name type="scientific">Brevibacterium permense</name>
    <dbReference type="NCBI Taxonomy" id="234834"/>
    <lineage>
        <taxon>Bacteria</taxon>
        <taxon>Bacillati</taxon>
        <taxon>Actinomycetota</taxon>
        <taxon>Actinomycetes</taxon>
        <taxon>Micrococcales</taxon>
        <taxon>Brevibacteriaceae</taxon>
        <taxon>Brevibacterium</taxon>
    </lineage>
</organism>
<dbReference type="SUPFAM" id="SSF103473">
    <property type="entry name" value="MFS general substrate transporter"/>
    <property type="match status" value="1"/>
</dbReference>
<sequence>MLLYMINYSDKLLLGLVAQPLKEELGISSAQLGFAASAFFMAFTIGGFFAGTINRFAALRWSLVIIAVIWAATMFPMVIAGTFAVLLVSRIILGFFEGPSGALILSATYTWHPVEKRGLPSSLISAANSFAKIAAAPALTWVIVTFGWHYGFLALMTVGLLWCVLWLVTWKPGPYASVKNVAPEALAEAARTKVPWTRIFLSRTFLGALAAAVPMYGLITVVLTWLPSYFEIGLGFSRLQAGSMFGIPSIVALFAMFISTAITDKIMSQGGSSRIARGIVPGIGLIVCGLSMLVLPLIHVPIAVVAAVSFGYGIGCIVTPITNAAVSQICPPNQVAGALGVFLALQAVAGIIAPPITGAIVDAASSPAAGYAQSFQVFGGVAIVGALVAMALINPAKDAKRLLIAEPDKSATSEVH</sequence>
<keyword evidence="3 5" id="KW-1133">Transmembrane helix</keyword>